<organism evidence="1 2">
    <name type="scientific">Segatella oris</name>
    <dbReference type="NCBI Taxonomy" id="28135"/>
    <lineage>
        <taxon>Bacteria</taxon>
        <taxon>Pseudomonadati</taxon>
        <taxon>Bacteroidota</taxon>
        <taxon>Bacteroidia</taxon>
        <taxon>Bacteroidales</taxon>
        <taxon>Prevotellaceae</taxon>
        <taxon>Segatella</taxon>
    </lineage>
</organism>
<reference evidence="1 2" key="1">
    <citation type="submission" date="2018-12" db="EMBL/GenBank/DDBJ databases">
        <authorList>
            <consortium name="Pathogen Informatics"/>
        </authorList>
    </citation>
    <scope>NUCLEOTIDE SEQUENCE [LARGE SCALE GENOMIC DNA]</scope>
    <source>
        <strain evidence="1 2">NCTC13071</strain>
    </source>
</reference>
<sequence length="91" mass="10416">MKNGKTSRNSSHCLTICVILPRYIGQNTVPFEAKQEVFQVISAPDMTQNATKIHVISSRFFYDFIYPFDSQSISKQAQNSRISKQKTPRSE</sequence>
<dbReference type="AlphaFoldDB" id="A0A448L814"/>
<dbReference type="GeneID" id="85012827"/>
<accession>A0A448L814</accession>
<proteinExistence type="predicted"/>
<dbReference type="EMBL" id="LR134384">
    <property type="protein sequence ID" value="VEH16032.1"/>
    <property type="molecule type" value="Genomic_DNA"/>
</dbReference>
<dbReference type="KEGG" id="poc:NCTC13071_02049"/>
<evidence type="ECO:0000313" key="2">
    <source>
        <dbReference type="Proteomes" id="UP000274578"/>
    </source>
</evidence>
<name>A0A448L814_9BACT</name>
<protein>
    <submittedName>
        <fullName evidence="1">Uncharacterized protein</fullName>
    </submittedName>
</protein>
<gene>
    <name evidence="1" type="ORF">NCTC13071_02049</name>
</gene>
<evidence type="ECO:0000313" key="1">
    <source>
        <dbReference type="EMBL" id="VEH16032.1"/>
    </source>
</evidence>
<dbReference type="RefSeq" id="WP_018920899.1">
    <property type="nucleotide sequence ID" value="NZ_LR134384.1"/>
</dbReference>
<dbReference type="Proteomes" id="UP000274578">
    <property type="component" value="Chromosome 1"/>
</dbReference>